<evidence type="ECO:0008006" key="3">
    <source>
        <dbReference type="Google" id="ProtNLM"/>
    </source>
</evidence>
<protein>
    <recommendedName>
        <fullName evidence="3">Serine-threonine/tyrosine-protein kinase catalytic domain-containing protein</fullName>
    </recommendedName>
</protein>
<evidence type="ECO:0000313" key="2">
    <source>
        <dbReference type="EnsemblMetazoa" id="Aqu2.1.41817_001"/>
    </source>
</evidence>
<dbReference type="InParanoid" id="A0A1X7VP13"/>
<evidence type="ECO:0000256" key="1">
    <source>
        <dbReference type="SAM" id="SignalP"/>
    </source>
</evidence>
<feature type="signal peptide" evidence="1">
    <location>
        <begin position="1"/>
        <end position="26"/>
    </location>
</feature>
<dbReference type="EnsemblMetazoa" id="Aqu2.1.41817_001">
    <property type="protein sequence ID" value="Aqu2.1.41817_001"/>
    <property type="gene ID" value="Aqu2.1.41817"/>
</dbReference>
<organism evidence="2">
    <name type="scientific">Amphimedon queenslandica</name>
    <name type="common">Sponge</name>
    <dbReference type="NCBI Taxonomy" id="400682"/>
    <lineage>
        <taxon>Eukaryota</taxon>
        <taxon>Metazoa</taxon>
        <taxon>Porifera</taxon>
        <taxon>Demospongiae</taxon>
        <taxon>Heteroscleromorpha</taxon>
        <taxon>Haplosclerida</taxon>
        <taxon>Niphatidae</taxon>
        <taxon>Amphimedon</taxon>
    </lineage>
</organism>
<dbReference type="STRING" id="400682.A0A1X7VP13"/>
<reference evidence="2" key="1">
    <citation type="submission" date="2017-05" db="UniProtKB">
        <authorList>
            <consortium name="EnsemblMetazoa"/>
        </authorList>
    </citation>
    <scope>IDENTIFICATION</scope>
</reference>
<proteinExistence type="predicted"/>
<keyword evidence="1" id="KW-0732">Signal</keyword>
<accession>A0A1X7VP13</accession>
<dbReference type="Gene3D" id="3.30.200.20">
    <property type="entry name" value="Phosphorylase Kinase, domain 1"/>
    <property type="match status" value="1"/>
</dbReference>
<name>A0A1X7VP13_AMPQE</name>
<dbReference type="AlphaFoldDB" id="A0A1X7VP13"/>
<feature type="chain" id="PRO_5010862940" description="Serine-threonine/tyrosine-protein kinase catalytic domain-containing protein" evidence="1">
    <location>
        <begin position="27"/>
        <end position="145"/>
    </location>
</feature>
<sequence>MFHQRRQEIHKLLLLYLTTLLTSASAEHTFLMLRRLKTTCAPQCHKSVLIISFPCFERHSYSYTYGLLWPPTQLVPPLTADNTKWQIDKSALSLSKELGSGQFGQLNGIIKLMFAIKILKEGAMNENDFIGKAKSFVSVDCQVAQ</sequence>